<accession>A0A8E2DKY7</accession>
<evidence type="ECO:0000313" key="1">
    <source>
        <dbReference type="EMBL" id="OCH86278.1"/>
    </source>
</evidence>
<keyword evidence="2" id="KW-1185">Reference proteome</keyword>
<reference evidence="1 2" key="1">
    <citation type="submission" date="2016-07" db="EMBL/GenBank/DDBJ databases">
        <title>Draft genome of the white-rot fungus Obba rivulosa 3A-2.</title>
        <authorList>
            <consortium name="DOE Joint Genome Institute"/>
            <person name="Miettinen O."/>
            <person name="Riley R."/>
            <person name="Acob R."/>
            <person name="Barry K."/>
            <person name="Cullen D."/>
            <person name="De Vries R."/>
            <person name="Hainaut M."/>
            <person name="Hatakka A."/>
            <person name="Henrissat B."/>
            <person name="Hilden K."/>
            <person name="Kuo R."/>
            <person name="Labutti K."/>
            <person name="Lipzen A."/>
            <person name="Makela M.R."/>
            <person name="Sandor L."/>
            <person name="Spatafora J.W."/>
            <person name="Grigoriev I.V."/>
            <person name="Hibbett D.S."/>
        </authorList>
    </citation>
    <scope>NUCLEOTIDE SEQUENCE [LARGE SCALE GENOMIC DNA]</scope>
    <source>
        <strain evidence="1 2">3A-2</strain>
    </source>
</reference>
<dbReference type="AlphaFoldDB" id="A0A8E2DKY7"/>
<gene>
    <name evidence="1" type="ORF">OBBRIDRAFT_246191</name>
</gene>
<organism evidence="1 2">
    <name type="scientific">Obba rivulosa</name>
    <dbReference type="NCBI Taxonomy" id="1052685"/>
    <lineage>
        <taxon>Eukaryota</taxon>
        <taxon>Fungi</taxon>
        <taxon>Dikarya</taxon>
        <taxon>Basidiomycota</taxon>
        <taxon>Agaricomycotina</taxon>
        <taxon>Agaricomycetes</taxon>
        <taxon>Polyporales</taxon>
        <taxon>Gelatoporiaceae</taxon>
        <taxon>Obba</taxon>
    </lineage>
</organism>
<sequence>MVPEPMSCIWRFYRPSITHVLLPQRVSVLGLGQYVIWSAQPIPCLQITKSECLLDATVEIDMESPASTTSIPALVFRTSLRTRPATLVLHNWPRACTATTLVTRLMLKRCLDRDFVSFWSIVARTFKATNADGRSDMGYNSERCCPILAGASRGYRLASSVIHPSLSVFANSSYGSWHLLRILTYS</sequence>
<dbReference type="Proteomes" id="UP000250043">
    <property type="component" value="Unassembled WGS sequence"/>
</dbReference>
<proteinExistence type="predicted"/>
<protein>
    <submittedName>
        <fullName evidence="1">Uncharacterized protein</fullName>
    </submittedName>
</protein>
<evidence type="ECO:0000313" key="2">
    <source>
        <dbReference type="Proteomes" id="UP000250043"/>
    </source>
</evidence>
<name>A0A8E2DKY7_9APHY</name>
<dbReference type="EMBL" id="KV722535">
    <property type="protein sequence ID" value="OCH86278.1"/>
    <property type="molecule type" value="Genomic_DNA"/>
</dbReference>